<proteinExistence type="predicted"/>
<gene>
    <name evidence="2" type="ORF">VR5_184</name>
</gene>
<dbReference type="EMBL" id="KP007359">
    <property type="protein sequence ID" value="AIZ01971.1"/>
    <property type="molecule type" value="Genomic_DNA"/>
</dbReference>
<dbReference type="Gene3D" id="1.20.1280.210">
    <property type="match status" value="1"/>
</dbReference>
<dbReference type="InterPro" id="IPR020975">
    <property type="entry name" value="UvsW.1_dom"/>
</dbReference>
<dbReference type="GeneID" id="26632491"/>
<reference evidence="2 3" key="1">
    <citation type="submission" date="2014-10" db="EMBL/GenBank/DDBJ databases">
        <title>VR bacteriophages - a small but diverse group of low-temperature viruses.</title>
        <authorList>
            <person name="Kaliniene L."/>
            <person name="Meskys R."/>
            <person name="Simoliunas E."/>
            <person name="Zajanckauskaite A."/>
            <person name="Truncaite L."/>
        </authorList>
    </citation>
    <scope>NUCLEOTIDE SEQUENCE [LARGE SCALE GENOMIC DNA]</scope>
</reference>
<accession>A0A0A7HCF9</accession>
<feature type="domain" description="UvsW.1" evidence="1">
    <location>
        <begin position="2"/>
        <end position="67"/>
    </location>
</feature>
<organism evidence="2 3">
    <name type="scientific">Escherichia phage vb_EcoM-VR5</name>
    <dbReference type="NCBI Taxonomy" id="1567026"/>
    <lineage>
        <taxon>Viruses</taxon>
        <taxon>Duplodnaviria</taxon>
        <taxon>Heunggongvirae</taxon>
        <taxon>Uroviricota</taxon>
        <taxon>Caudoviricetes</taxon>
        <taxon>Pantevenvirales</taxon>
        <taxon>Straboviridae</taxon>
        <taxon>Tevenvirinae</taxon>
        <taxon>Dhakavirus</taxon>
        <taxon>Dhakavirus vr5</taxon>
    </lineage>
</organism>
<evidence type="ECO:0000313" key="3">
    <source>
        <dbReference type="Proteomes" id="UP000030715"/>
    </source>
</evidence>
<dbReference type="Pfam" id="PF11637">
    <property type="entry name" value="UvsW-1"/>
    <property type="match status" value="1"/>
</dbReference>
<protein>
    <recommendedName>
        <fullName evidence="1">UvsW.1 domain-containing protein</fullName>
    </recommendedName>
</protein>
<dbReference type="Proteomes" id="UP000030715">
    <property type="component" value="Segment"/>
</dbReference>
<dbReference type="KEGG" id="vg:26632491"/>
<dbReference type="OrthoDB" id="24515at10239"/>
<evidence type="ECO:0000313" key="2">
    <source>
        <dbReference type="EMBL" id="AIZ01971.1"/>
    </source>
</evidence>
<dbReference type="InterPro" id="IPR038341">
    <property type="entry name" value="UvsW.1-like_sf"/>
</dbReference>
<evidence type="ECO:0000259" key="1">
    <source>
        <dbReference type="Pfam" id="PF11637"/>
    </source>
</evidence>
<dbReference type="RefSeq" id="YP_009205878.1">
    <property type="nucleotide sequence ID" value="NC_028881.1"/>
</dbReference>
<sequence>MKSFKEVIYEASIESFMSKISSCQTMDGLEELEKYYKTRSKEAELRDSDDISVRDALAGKRSELESMDDDEEEEF</sequence>
<name>A0A0A7HCF9_9CAUD</name>
<keyword evidence="3" id="KW-1185">Reference proteome</keyword>